<gene>
    <name evidence="14" type="primary">moaA_3</name>
    <name evidence="12" type="synonym">moaA</name>
    <name evidence="14" type="ORF">R69776_05424</name>
</gene>
<dbReference type="InterPro" id="IPR050105">
    <property type="entry name" value="MoCo_biosynth_MoaA/MoaC"/>
</dbReference>
<dbReference type="Gene3D" id="3.20.20.70">
    <property type="entry name" value="Aldolase class I"/>
    <property type="match status" value="1"/>
</dbReference>
<dbReference type="SMART" id="SM00729">
    <property type="entry name" value="Elp3"/>
    <property type="match status" value="1"/>
</dbReference>
<evidence type="ECO:0000256" key="12">
    <source>
        <dbReference type="HAMAP-Rule" id="MF_01225"/>
    </source>
</evidence>
<comment type="similarity">
    <text evidence="12">Belongs to the radical SAM superfamily. MoaA family.</text>
</comment>
<feature type="binding site" evidence="12">
    <location>
        <position position="216"/>
    </location>
    <ligand>
        <name>S-adenosyl-L-methionine</name>
        <dbReference type="ChEBI" id="CHEBI:59789"/>
    </ligand>
</feature>
<feature type="domain" description="Radical SAM core" evidence="13">
    <location>
        <begin position="94"/>
        <end position="321"/>
    </location>
</feature>
<dbReference type="PROSITE" id="PS01305">
    <property type="entry name" value="MOAA_NIFB_PQQE"/>
    <property type="match status" value="1"/>
</dbReference>
<dbReference type="InterPro" id="IPR040064">
    <property type="entry name" value="MoaA-like"/>
</dbReference>
<dbReference type="InterPro" id="IPR006638">
    <property type="entry name" value="Elp3/MiaA/NifB-like_rSAM"/>
</dbReference>
<feature type="binding site" evidence="12">
    <location>
        <position position="103"/>
    </location>
    <ligand>
        <name>GTP</name>
        <dbReference type="ChEBI" id="CHEBI:37565"/>
    </ligand>
</feature>
<feature type="binding site" evidence="12">
    <location>
        <position position="110"/>
    </location>
    <ligand>
        <name>[4Fe-4S] cluster</name>
        <dbReference type="ChEBI" id="CHEBI:49883"/>
        <label>1</label>
        <note>4Fe-4S-S-AdoMet</note>
    </ligand>
</feature>
<comment type="cofactor">
    <cofactor evidence="12">
        <name>[4Fe-4S] cluster</name>
        <dbReference type="ChEBI" id="CHEBI:49883"/>
    </cofactor>
    <text evidence="12">Binds 2 [4Fe-4S] clusters. Binds 1 [4Fe-4S] cluster coordinated with 3 cysteines and an exchangeable S-adenosyl-L-methionine and 1 [4Fe-4S] cluster coordinated with 3 cysteines and the GTP-derived substrate.</text>
</comment>
<keyword evidence="9 12" id="KW-0501">Molybdenum cofactor biosynthesis</keyword>
<sequence>MGARTHPIAGFMPLPVYPDGVWRLAAARCISARMKNQVPIAAPTAVAIAALKQPETKHQAKQFMSRRIIPVADLSAVPVITGPVQAPSGALHDTLARPLRDLRISVTDRCNFRCVYCMPRAVFDKDYAFLPHSALLSFEEIERLARLFVAHGVEKIRLTGGEPLLRKNLEFLIERLAQLTTPEGRPLDLTLTTNGSLLERKARSLKDAGLTRVTVSLDALDDTLFRRMNDADFAVADVLDGIAAAHAVGLAPVKVNMVVKRGTNDGEIVPMARHFKDSGAVLRFIEYMDVGTSNGWNMTEVLPSADVVTRIAEHFPLMPLEAHSAAETAQRWGYVDGSGEIGVISSVTRAFCGSCTRARLSTEGKLYLCLFASSGHDLRALLRNGASDAAIATAVAEIWQGRGDRYSQLRGSNAATLRTQDARRVEMSYIGG</sequence>
<comment type="function">
    <text evidence="12">Catalyzes the cyclization of GTP to (8S)-3',8-cyclo-7,8-dihydroguanosine 5'-triphosphate.</text>
</comment>
<evidence type="ECO:0000256" key="9">
    <source>
        <dbReference type="ARBA" id="ARBA00023150"/>
    </source>
</evidence>
<evidence type="ECO:0000256" key="10">
    <source>
        <dbReference type="ARBA" id="ARBA00023239"/>
    </source>
</evidence>
<dbReference type="SUPFAM" id="SSF102114">
    <property type="entry name" value="Radical SAM enzymes"/>
    <property type="match status" value="1"/>
</dbReference>
<keyword evidence="4 12" id="KW-0479">Metal-binding</keyword>
<feature type="binding site" evidence="12">
    <location>
        <position position="192"/>
    </location>
    <ligand>
        <name>GTP</name>
        <dbReference type="ChEBI" id="CHEBI:37565"/>
    </ligand>
</feature>
<feature type="binding site" evidence="12">
    <location>
        <position position="369"/>
    </location>
    <ligand>
        <name>[4Fe-4S] cluster</name>
        <dbReference type="ChEBI" id="CHEBI:49883"/>
        <label>2</label>
        <note>4Fe-4S-substrate</note>
    </ligand>
</feature>
<feature type="binding site" evidence="12">
    <location>
        <position position="352"/>
    </location>
    <ligand>
        <name>[4Fe-4S] cluster</name>
        <dbReference type="ChEBI" id="CHEBI:49883"/>
        <label>2</label>
        <note>4Fe-4S-substrate</note>
    </ligand>
</feature>
<dbReference type="PANTHER" id="PTHR22960">
    <property type="entry name" value="MOLYBDOPTERIN COFACTOR SYNTHESIS PROTEIN A"/>
    <property type="match status" value="1"/>
</dbReference>
<dbReference type="Pfam" id="PF04055">
    <property type="entry name" value="Radical_SAM"/>
    <property type="match status" value="1"/>
</dbReference>
<feature type="binding site" evidence="12">
    <location>
        <position position="114"/>
    </location>
    <ligand>
        <name>[4Fe-4S] cluster</name>
        <dbReference type="ChEBI" id="CHEBI:49883"/>
        <label>1</label>
        <note>4Fe-4S-S-AdoMet</note>
    </ligand>
</feature>
<dbReference type="InterPro" id="IPR000385">
    <property type="entry name" value="MoaA_NifB_PqqE_Fe-S-bd_CS"/>
</dbReference>
<dbReference type="SFLD" id="SFLDG01383">
    <property type="entry name" value="cyclic_pyranopterin_phosphate"/>
    <property type="match status" value="1"/>
</dbReference>
<dbReference type="EMBL" id="CAJNBH010000018">
    <property type="protein sequence ID" value="CAE6805596.1"/>
    <property type="molecule type" value="Genomic_DNA"/>
</dbReference>
<dbReference type="SFLD" id="SFLDG01386">
    <property type="entry name" value="main_SPASM_domain-containing"/>
    <property type="match status" value="1"/>
</dbReference>
<comment type="pathway">
    <text evidence="12">Cofactor biosynthesis; molybdopterin biosynthesis.</text>
</comment>
<feature type="binding site" evidence="12">
    <location>
        <position position="288"/>
    </location>
    <ligand>
        <name>S-adenosyl-L-methionine</name>
        <dbReference type="ChEBI" id="CHEBI:59789"/>
    </ligand>
</feature>
<dbReference type="CDD" id="cd01335">
    <property type="entry name" value="Radical_SAM"/>
    <property type="match status" value="1"/>
</dbReference>
<dbReference type="EC" id="4.1.99.22" evidence="1 12"/>
<keyword evidence="3 12" id="KW-0949">S-adenosyl-L-methionine</keyword>
<feature type="binding site" evidence="12">
    <location>
        <position position="161"/>
    </location>
    <ligand>
        <name>S-adenosyl-L-methionine</name>
        <dbReference type="ChEBI" id="CHEBI:59789"/>
    </ligand>
</feature>
<keyword evidence="5 12" id="KW-0547">Nucleotide-binding</keyword>
<keyword evidence="8 12" id="KW-0342">GTP-binding</keyword>
<dbReference type="InterPro" id="IPR058240">
    <property type="entry name" value="rSAM_sf"/>
</dbReference>
<dbReference type="Proteomes" id="UP000673821">
    <property type="component" value="Unassembled WGS sequence"/>
</dbReference>
<organism evidence="14 15">
    <name type="scientific">Paraburkholderia nemoris</name>
    <dbReference type="NCBI Taxonomy" id="2793076"/>
    <lineage>
        <taxon>Bacteria</taxon>
        <taxon>Pseudomonadati</taxon>
        <taxon>Pseudomonadota</taxon>
        <taxon>Betaproteobacteria</taxon>
        <taxon>Burkholderiales</taxon>
        <taxon>Burkholderiaceae</taxon>
        <taxon>Paraburkholderia</taxon>
    </lineage>
</organism>
<evidence type="ECO:0000256" key="3">
    <source>
        <dbReference type="ARBA" id="ARBA00022691"/>
    </source>
</evidence>
<dbReference type="NCBIfam" id="TIGR02666">
    <property type="entry name" value="moaA"/>
    <property type="match status" value="1"/>
</dbReference>
<proteinExistence type="inferred from homology"/>
<dbReference type="InterPro" id="IPR013785">
    <property type="entry name" value="Aldolase_TIM"/>
</dbReference>
<comment type="caution">
    <text evidence="14">The sequence shown here is derived from an EMBL/GenBank/DDBJ whole genome shotgun (WGS) entry which is preliminary data.</text>
</comment>
<keyword evidence="15" id="KW-1185">Reference proteome</keyword>
<feature type="binding site" evidence="12">
    <location>
        <position position="355"/>
    </location>
    <ligand>
        <name>[4Fe-4S] cluster</name>
        <dbReference type="ChEBI" id="CHEBI:49883"/>
        <label>2</label>
        <note>4Fe-4S-substrate</note>
    </ligand>
</feature>
<keyword evidence="10 12" id="KW-0456">Lyase</keyword>
<reference evidence="14 15" key="1">
    <citation type="submission" date="2021-02" db="EMBL/GenBank/DDBJ databases">
        <authorList>
            <person name="Vanwijnsberghe S."/>
        </authorList>
    </citation>
    <scope>NUCLEOTIDE SEQUENCE [LARGE SCALE GENOMIC DNA]</scope>
    <source>
        <strain evidence="14 15">R-69776</strain>
    </source>
</reference>
<evidence type="ECO:0000256" key="1">
    <source>
        <dbReference type="ARBA" id="ARBA00012167"/>
    </source>
</evidence>
<feature type="binding site" evidence="12">
    <location>
        <position position="254"/>
    </location>
    <ligand>
        <name>GTP</name>
        <dbReference type="ChEBI" id="CHEBI:37565"/>
    </ligand>
</feature>
<evidence type="ECO:0000256" key="4">
    <source>
        <dbReference type="ARBA" id="ARBA00022723"/>
    </source>
</evidence>
<comment type="subunit">
    <text evidence="12">Monomer and homodimer.</text>
</comment>
<evidence type="ECO:0000259" key="13">
    <source>
        <dbReference type="PROSITE" id="PS51918"/>
    </source>
</evidence>
<evidence type="ECO:0000256" key="11">
    <source>
        <dbReference type="ARBA" id="ARBA00048697"/>
    </source>
</evidence>
<keyword evidence="6 12" id="KW-0408">Iron</keyword>
<keyword evidence="7 12" id="KW-0411">Iron-sulfur</keyword>
<evidence type="ECO:0000256" key="5">
    <source>
        <dbReference type="ARBA" id="ARBA00022741"/>
    </source>
</evidence>
<evidence type="ECO:0000313" key="15">
    <source>
        <dbReference type="Proteomes" id="UP000673821"/>
    </source>
</evidence>
<dbReference type="PROSITE" id="PS51918">
    <property type="entry name" value="RADICAL_SAM"/>
    <property type="match status" value="1"/>
</dbReference>
<dbReference type="HAMAP" id="MF_01225_B">
    <property type="entry name" value="MoaA_B"/>
    <property type="match status" value="1"/>
</dbReference>
<keyword evidence="2 12" id="KW-0004">4Fe-4S</keyword>
<dbReference type="CDD" id="cd21117">
    <property type="entry name" value="Twitch_MoaA"/>
    <property type="match status" value="1"/>
</dbReference>
<dbReference type="SFLD" id="SFLDS00029">
    <property type="entry name" value="Radical_SAM"/>
    <property type="match status" value="1"/>
</dbReference>
<comment type="catalytic activity">
    <reaction evidence="11 12">
        <text>GTP + AH2 + S-adenosyl-L-methionine = (8S)-3',8-cyclo-7,8-dihydroguanosine 5'-triphosphate + 5'-deoxyadenosine + L-methionine + A + H(+)</text>
        <dbReference type="Rhea" id="RHEA:49576"/>
        <dbReference type="ChEBI" id="CHEBI:13193"/>
        <dbReference type="ChEBI" id="CHEBI:15378"/>
        <dbReference type="ChEBI" id="CHEBI:17319"/>
        <dbReference type="ChEBI" id="CHEBI:17499"/>
        <dbReference type="ChEBI" id="CHEBI:37565"/>
        <dbReference type="ChEBI" id="CHEBI:57844"/>
        <dbReference type="ChEBI" id="CHEBI:59789"/>
        <dbReference type="ChEBI" id="CHEBI:131766"/>
        <dbReference type="EC" id="4.1.99.22"/>
    </reaction>
</comment>
<evidence type="ECO:0000313" key="14">
    <source>
        <dbReference type="EMBL" id="CAE6805596.1"/>
    </source>
</evidence>
<dbReference type="InterPro" id="IPR010505">
    <property type="entry name" value="MoaA_twitch"/>
</dbReference>
<name>A0ABM8SFF8_9BURK</name>
<dbReference type="InterPro" id="IPR007197">
    <property type="entry name" value="rSAM"/>
</dbReference>
<evidence type="ECO:0000256" key="2">
    <source>
        <dbReference type="ARBA" id="ARBA00022485"/>
    </source>
</evidence>
<evidence type="ECO:0000256" key="8">
    <source>
        <dbReference type="ARBA" id="ARBA00023134"/>
    </source>
</evidence>
<dbReference type="SFLD" id="SFLDG01067">
    <property type="entry name" value="SPASM/twitch_domain_containing"/>
    <property type="match status" value="1"/>
</dbReference>
<feature type="binding site" evidence="12">
    <location>
        <position position="157"/>
    </location>
    <ligand>
        <name>GTP</name>
        <dbReference type="ChEBI" id="CHEBI:37565"/>
    </ligand>
</feature>
<protein>
    <recommendedName>
        <fullName evidence="1 12">GTP 3',8-cyclase</fullName>
        <ecNumber evidence="1 12">4.1.99.22</ecNumber>
    </recommendedName>
    <alternativeName>
        <fullName evidence="12">Molybdenum cofactor biosynthesis protein A</fullName>
    </alternativeName>
</protein>
<dbReference type="PANTHER" id="PTHR22960:SF0">
    <property type="entry name" value="MOLYBDENUM COFACTOR BIOSYNTHESIS PROTEIN 1"/>
    <property type="match status" value="1"/>
</dbReference>
<feature type="binding site" evidence="12">
    <location>
        <position position="117"/>
    </location>
    <ligand>
        <name>[4Fe-4S] cluster</name>
        <dbReference type="ChEBI" id="CHEBI:49883"/>
        <label>1</label>
        <note>4Fe-4S-S-AdoMet</note>
    </ligand>
</feature>
<evidence type="ECO:0000256" key="6">
    <source>
        <dbReference type="ARBA" id="ARBA00023004"/>
    </source>
</evidence>
<evidence type="ECO:0000256" key="7">
    <source>
        <dbReference type="ARBA" id="ARBA00023014"/>
    </source>
</evidence>
<dbReference type="InterPro" id="IPR013483">
    <property type="entry name" value="MoaA"/>
</dbReference>
<dbReference type="Pfam" id="PF06463">
    <property type="entry name" value="Mob_synth_C"/>
    <property type="match status" value="1"/>
</dbReference>
<feature type="binding site" evidence="12">
    <location>
        <begin position="357"/>
        <end position="359"/>
    </location>
    <ligand>
        <name>GTP</name>
        <dbReference type="ChEBI" id="CHEBI:37565"/>
    </ligand>
</feature>
<feature type="binding site" evidence="12">
    <location>
        <position position="116"/>
    </location>
    <ligand>
        <name>S-adenosyl-L-methionine</name>
        <dbReference type="ChEBI" id="CHEBI:59789"/>
    </ligand>
</feature>
<accession>A0ABM8SFF8</accession>